<evidence type="ECO:0000259" key="3">
    <source>
        <dbReference type="PROSITE" id="PS50835"/>
    </source>
</evidence>
<protein>
    <recommendedName>
        <fullName evidence="3">Ig-like domain-containing protein</fullName>
    </recommendedName>
</protein>
<organism evidence="4 5">
    <name type="scientific">Equus caballus</name>
    <name type="common">Horse</name>
    <dbReference type="NCBI Taxonomy" id="9796"/>
    <lineage>
        <taxon>Eukaryota</taxon>
        <taxon>Metazoa</taxon>
        <taxon>Chordata</taxon>
        <taxon>Craniata</taxon>
        <taxon>Vertebrata</taxon>
        <taxon>Euteleostomi</taxon>
        <taxon>Mammalia</taxon>
        <taxon>Eutheria</taxon>
        <taxon>Laurasiatheria</taxon>
        <taxon>Perissodactyla</taxon>
        <taxon>Equidae</taxon>
        <taxon>Equus</taxon>
    </lineage>
</organism>
<dbReference type="InterPro" id="IPR007110">
    <property type="entry name" value="Ig-like_dom"/>
</dbReference>
<dbReference type="GO" id="GO:0002376">
    <property type="term" value="P:immune system process"/>
    <property type="evidence" value="ECO:0007669"/>
    <property type="project" value="UniProtKB-KW"/>
</dbReference>
<reference evidence="4 5" key="1">
    <citation type="journal article" date="2009" name="Science">
        <title>Genome sequence, comparative analysis, and population genetics of the domestic horse.</title>
        <authorList>
            <consortium name="Broad Institute Genome Sequencing Platform"/>
            <consortium name="Broad Institute Whole Genome Assembly Team"/>
            <person name="Wade C.M."/>
            <person name="Giulotto E."/>
            <person name="Sigurdsson S."/>
            <person name="Zoli M."/>
            <person name="Gnerre S."/>
            <person name="Imsland F."/>
            <person name="Lear T.L."/>
            <person name="Adelson D.L."/>
            <person name="Bailey E."/>
            <person name="Bellone R.R."/>
            <person name="Bloecker H."/>
            <person name="Distl O."/>
            <person name="Edgar R.C."/>
            <person name="Garber M."/>
            <person name="Leeb T."/>
            <person name="Mauceli E."/>
            <person name="MacLeod J.N."/>
            <person name="Penedo M.C.T."/>
            <person name="Raison J.M."/>
            <person name="Sharpe T."/>
            <person name="Vogel J."/>
            <person name="Andersson L."/>
            <person name="Antczak D.F."/>
            <person name="Biagi T."/>
            <person name="Binns M.M."/>
            <person name="Chowdhary B.P."/>
            <person name="Coleman S.J."/>
            <person name="Della Valle G."/>
            <person name="Fryc S."/>
            <person name="Guerin G."/>
            <person name="Hasegawa T."/>
            <person name="Hill E.W."/>
            <person name="Jurka J."/>
            <person name="Kiialainen A."/>
            <person name="Lindgren G."/>
            <person name="Liu J."/>
            <person name="Magnani E."/>
            <person name="Mickelson J.R."/>
            <person name="Murray J."/>
            <person name="Nergadze S.G."/>
            <person name="Onofrio R."/>
            <person name="Pedroni S."/>
            <person name="Piras M.F."/>
            <person name="Raudsepp T."/>
            <person name="Rocchi M."/>
            <person name="Roeed K.H."/>
            <person name="Ryder O.A."/>
            <person name="Searle S."/>
            <person name="Skow L."/>
            <person name="Swinburne J.E."/>
            <person name="Syvaenen A.C."/>
            <person name="Tozaki T."/>
            <person name="Valberg S.J."/>
            <person name="Vaudin M."/>
            <person name="White J.R."/>
            <person name="Zody M.C."/>
            <person name="Lander E.S."/>
            <person name="Lindblad-Toh K."/>
        </authorList>
    </citation>
    <scope>NUCLEOTIDE SEQUENCE [LARGE SCALE GENOMIC DNA]</scope>
    <source>
        <strain evidence="4 5">Thoroughbred</strain>
    </source>
</reference>
<dbReference type="Ensembl" id="ENSECAT00000054863.2">
    <property type="protein sequence ID" value="ENSECAP00000037637.2"/>
    <property type="gene ID" value="ENSECAG00000009811.4"/>
</dbReference>
<dbReference type="ExpressionAtlas" id="A0A3Q2LCC7">
    <property type="expression patterns" value="baseline"/>
</dbReference>
<dbReference type="InterPro" id="IPR013783">
    <property type="entry name" value="Ig-like_fold"/>
</dbReference>
<dbReference type="InterPro" id="IPR050413">
    <property type="entry name" value="TCR_beta_variable"/>
</dbReference>
<evidence type="ECO:0000313" key="5">
    <source>
        <dbReference type="Proteomes" id="UP000002281"/>
    </source>
</evidence>
<dbReference type="GO" id="GO:0005886">
    <property type="term" value="C:plasma membrane"/>
    <property type="evidence" value="ECO:0000318"/>
    <property type="project" value="GO_Central"/>
</dbReference>
<sequence>NLNSPLLHKTTNTFTIPGIRRGHLWEDIILPTTPRAHRCWSHPGTQAPGHTVESAGVTQFPNYRVIEKKQAVTLRCDPISGHASLYWYRRAVGKEIKFLVYFLRKDKQDDSGMPNERFSAERTEGTFSTLKVQHSELEDSGVYFCASSQDTVLQSHSLPV</sequence>
<feature type="domain" description="Ig-like" evidence="3">
    <location>
        <begin position="48"/>
        <end position="160"/>
    </location>
</feature>
<dbReference type="AlphaFoldDB" id="A0A3Q2LCC7"/>
<dbReference type="PANTHER" id="PTHR23268">
    <property type="entry name" value="T-CELL RECEPTOR BETA CHAIN"/>
    <property type="match status" value="1"/>
</dbReference>
<dbReference type="PANTHER" id="PTHR23268:SF38">
    <property type="entry name" value="T CELL RECEPTOR BETA VARIABLE 14"/>
    <property type="match status" value="1"/>
</dbReference>
<dbReference type="Pfam" id="PF07686">
    <property type="entry name" value="V-set"/>
    <property type="match status" value="1"/>
</dbReference>
<dbReference type="GeneTree" id="ENSGT00940000154460"/>
<dbReference type="Proteomes" id="UP000002281">
    <property type="component" value="Chromosome 4"/>
</dbReference>
<reference evidence="4" key="2">
    <citation type="submission" date="2025-08" db="UniProtKB">
        <authorList>
            <consortium name="Ensembl"/>
        </authorList>
    </citation>
    <scope>IDENTIFICATION</scope>
    <source>
        <strain evidence="4">Thoroughbred</strain>
    </source>
</reference>
<keyword evidence="1" id="KW-0732">Signal</keyword>
<dbReference type="SUPFAM" id="SSF48726">
    <property type="entry name" value="Immunoglobulin"/>
    <property type="match status" value="1"/>
</dbReference>
<name>A0A3Q2LCC7_HORSE</name>
<evidence type="ECO:0000256" key="2">
    <source>
        <dbReference type="ARBA" id="ARBA00022859"/>
    </source>
</evidence>
<accession>A0A3Q2LCC7</accession>
<dbReference type="Gene3D" id="2.60.40.10">
    <property type="entry name" value="Immunoglobulins"/>
    <property type="match status" value="1"/>
</dbReference>
<evidence type="ECO:0000256" key="1">
    <source>
        <dbReference type="ARBA" id="ARBA00022729"/>
    </source>
</evidence>
<dbReference type="InterPro" id="IPR013106">
    <property type="entry name" value="Ig_V-set"/>
</dbReference>
<dbReference type="InterPro" id="IPR036179">
    <property type="entry name" value="Ig-like_dom_sf"/>
</dbReference>
<keyword evidence="2" id="KW-0391">Immunity</keyword>
<dbReference type="Bgee" id="ENSECAG00000009811">
    <property type="expression patterns" value="Expressed in leukocyte and 11 other cell types or tissues"/>
</dbReference>
<reference evidence="4" key="3">
    <citation type="submission" date="2025-09" db="UniProtKB">
        <authorList>
            <consortium name="Ensembl"/>
        </authorList>
    </citation>
    <scope>IDENTIFICATION</scope>
    <source>
        <strain evidence="4">Thoroughbred</strain>
    </source>
</reference>
<keyword evidence="5" id="KW-1185">Reference proteome</keyword>
<proteinExistence type="predicted"/>
<dbReference type="GO" id="GO:0007166">
    <property type="term" value="P:cell surface receptor signaling pathway"/>
    <property type="evidence" value="ECO:0000318"/>
    <property type="project" value="GO_Central"/>
</dbReference>
<dbReference type="PROSITE" id="PS50835">
    <property type="entry name" value="IG_LIKE"/>
    <property type="match status" value="1"/>
</dbReference>
<evidence type="ECO:0000313" key="4">
    <source>
        <dbReference type="Ensembl" id="ENSECAP00000037637.2"/>
    </source>
</evidence>